<dbReference type="EMBL" id="JH636049">
    <property type="protein sequence ID" value="EID53875.1"/>
    <property type="molecule type" value="Genomic_DNA"/>
</dbReference>
<evidence type="ECO:0008006" key="3">
    <source>
        <dbReference type="Google" id="ProtNLM"/>
    </source>
</evidence>
<dbReference type="Pfam" id="PF10824">
    <property type="entry name" value="T7SS_ESX_EspC"/>
    <property type="match status" value="1"/>
</dbReference>
<name>I0V172_9PSEU</name>
<dbReference type="Proteomes" id="UP000004691">
    <property type="component" value="Unassembled WGS sequence"/>
</dbReference>
<dbReference type="RefSeq" id="WP_006238028.1">
    <property type="nucleotide sequence ID" value="NZ_JH636049.1"/>
</dbReference>
<dbReference type="GO" id="GO:0009306">
    <property type="term" value="P:protein secretion"/>
    <property type="evidence" value="ECO:0007669"/>
    <property type="project" value="InterPro"/>
</dbReference>
<gene>
    <name evidence="1" type="ORF">SacxiDRAFT_1628</name>
</gene>
<sequence length="106" mass="11781">MGRLTVDSDELRRYGDKLAGHKDTASQIAGLVNQADVGDKSWGVIGLIVKSRYTELLEDLNETFMLLQEGLQSGSDKFKAAADGYQQNEEAMKELLDGFKIEIDNR</sequence>
<protein>
    <recommendedName>
        <fullName evidence="3">Excreted virulence factor EspC, type VII ESX diderm</fullName>
    </recommendedName>
</protein>
<keyword evidence="2" id="KW-1185">Reference proteome</keyword>
<reference evidence="1 2" key="1">
    <citation type="submission" date="2012-01" db="EMBL/GenBank/DDBJ databases">
        <title>Improved High-Quality Draft sequence of Saccharomonospora xinjiangensis XJ-54.</title>
        <authorList>
            <consortium name="US DOE Joint Genome Institute"/>
            <person name="Lucas S."/>
            <person name="Han J."/>
            <person name="Lapidus A."/>
            <person name="Cheng J.-F."/>
            <person name="Goodwin L."/>
            <person name="Pitluck S."/>
            <person name="Peters L."/>
            <person name="Mikhailova N."/>
            <person name="Teshima H."/>
            <person name="Detter J.C."/>
            <person name="Han C."/>
            <person name="Tapia R."/>
            <person name="Land M."/>
            <person name="Hauser L."/>
            <person name="Kyrpides N."/>
            <person name="Ivanova N."/>
            <person name="Pagani I."/>
            <person name="Brambilla E.-M."/>
            <person name="Klenk H.-P."/>
            <person name="Woyke T."/>
        </authorList>
    </citation>
    <scope>NUCLEOTIDE SEQUENCE [LARGE SCALE GENOMIC DNA]</scope>
    <source>
        <strain evidence="1 2">XJ-54</strain>
    </source>
</reference>
<proteinExistence type="predicted"/>
<accession>I0V172</accession>
<dbReference type="OrthoDB" id="3688292at2"/>
<evidence type="ECO:0000313" key="2">
    <source>
        <dbReference type="Proteomes" id="UP000004691"/>
    </source>
</evidence>
<organism evidence="1 2">
    <name type="scientific">Saccharomonospora xinjiangensis XJ-54</name>
    <dbReference type="NCBI Taxonomy" id="882086"/>
    <lineage>
        <taxon>Bacteria</taxon>
        <taxon>Bacillati</taxon>
        <taxon>Actinomycetota</taxon>
        <taxon>Actinomycetes</taxon>
        <taxon>Pseudonocardiales</taxon>
        <taxon>Pseudonocardiaceae</taxon>
        <taxon>Saccharomonospora</taxon>
    </lineage>
</organism>
<dbReference type="HOGENOM" id="CLU_170847_0_0_11"/>
<dbReference type="eggNOG" id="ENOG5031RQP">
    <property type="taxonomic scope" value="Bacteria"/>
</dbReference>
<dbReference type="STRING" id="882086.SacxiDRAFT_1628"/>
<dbReference type="AlphaFoldDB" id="I0V172"/>
<evidence type="ECO:0000313" key="1">
    <source>
        <dbReference type="EMBL" id="EID53875.1"/>
    </source>
</evidence>
<dbReference type="InterPro" id="IPR022536">
    <property type="entry name" value="EspC"/>
</dbReference>